<feature type="transmembrane region" description="Helical" evidence="7">
    <location>
        <begin position="564"/>
        <end position="585"/>
    </location>
</feature>
<keyword evidence="2" id="KW-0813">Transport</keyword>
<dbReference type="Proteomes" id="UP001196915">
    <property type="component" value="Unassembled WGS sequence"/>
</dbReference>
<evidence type="ECO:0000256" key="4">
    <source>
        <dbReference type="ARBA" id="ARBA00022692"/>
    </source>
</evidence>
<evidence type="ECO:0000313" key="10">
    <source>
        <dbReference type="Proteomes" id="UP001196915"/>
    </source>
</evidence>
<evidence type="ECO:0000256" key="7">
    <source>
        <dbReference type="SAM" id="Phobius"/>
    </source>
</evidence>
<evidence type="ECO:0000256" key="6">
    <source>
        <dbReference type="ARBA" id="ARBA00023136"/>
    </source>
</evidence>
<keyword evidence="4 7" id="KW-0812">Transmembrane</keyword>
<evidence type="ECO:0000256" key="3">
    <source>
        <dbReference type="ARBA" id="ARBA00022475"/>
    </source>
</evidence>
<feature type="transmembrane region" description="Helical" evidence="7">
    <location>
        <begin position="230"/>
        <end position="250"/>
    </location>
</feature>
<evidence type="ECO:0000256" key="2">
    <source>
        <dbReference type="ARBA" id="ARBA00022448"/>
    </source>
</evidence>
<organism evidence="9 10">
    <name type="scientific">Burkholderia multivorans</name>
    <dbReference type="NCBI Taxonomy" id="87883"/>
    <lineage>
        <taxon>Bacteria</taxon>
        <taxon>Pseudomonadati</taxon>
        <taxon>Pseudomonadota</taxon>
        <taxon>Betaproteobacteria</taxon>
        <taxon>Burkholderiales</taxon>
        <taxon>Burkholderiaceae</taxon>
        <taxon>Burkholderia</taxon>
        <taxon>Burkholderia cepacia complex</taxon>
    </lineage>
</organism>
<feature type="transmembrane region" description="Helical" evidence="7">
    <location>
        <begin position="262"/>
        <end position="283"/>
    </location>
</feature>
<dbReference type="PROSITE" id="PS00217">
    <property type="entry name" value="SUGAR_TRANSPORT_2"/>
    <property type="match status" value="1"/>
</dbReference>
<dbReference type="RefSeq" id="WP_217078471.1">
    <property type="nucleotide sequence ID" value="NZ_CAJHCY010000019.1"/>
</dbReference>
<comment type="caution">
    <text evidence="9">The sequence shown here is derived from an EMBL/GenBank/DDBJ whole genome shotgun (WGS) entry which is preliminary data.</text>
</comment>
<accession>A0AAP2HQ79</accession>
<dbReference type="PANTHER" id="PTHR43045">
    <property type="entry name" value="SHIKIMATE TRANSPORTER"/>
    <property type="match status" value="1"/>
</dbReference>
<feature type="transmembrane region" description="Helical" evidence="7">
    <location>
        <begin position="528"/>
        <end position="552"/>
    </location>
</feature>
<dbReference type="GO" id="GO:0005886">
    <property type="term" value="C:plasma membrane"/>
    <property type="evidence" value="ECO:0007669"/>
    <property type="project" value="UniProtKB-SubCell"/>
</dbReference>
<dbReference type="Pfam" id="PF00083">
    <property type="entry name" value="Sugar_tr"/>
    <property type="match status" value="1"/>
</dbReference>
<dbReference type="PROSITE" id="PS50850">
    <property type="entry name" value="MFS"/>
    <property type="match status" value="1"/>
</dbReference>
<evidence type="ECO:0000259" key="8">
    <source>
        <dbReference type="PROSITE" id="PS50850"/>
    </source>
</evidence>
<dbReference type="PANTHER" id="PTHR43045:SF7">
    <property type="entry name" value="MAJOR FACILITATOR SUPERFAMILY TRANSPORTER"/>
    <property type="match status" value="1"/>
</dbReference>
<feature type="transmembrane region" description="Helical" evidence="7">
    <location>
        <begin position="384"/>
        <end position="404"/>
    </location>
</feature>
<feature type="transmembrane region" description="Helical" evidence="7">
    <location>
        <begin position="350"/>
        <end position="372"/>
    </location>
</feature>
<feature type="domain" description="Major facilitator superfamily (MFS) profile" evidence="8">
    <location>
        <begin position="91"/>
        <end position="619"/>
    </location>
</feature>
<feature type="transmembrane region" description="Helical" evidence="7">
    <location>
        <begin position="163"/>
        <end position="184"/>
    </location>
</feature>
<evidence type="ECO:0000256" key="1">
    <source>
        <dbReference type="ARBA" id="ARBA00004651"/>
    </source>
</evidence>
<keyword evidence="5 7" id="KW-1133">Transmembrane helix</keyword>
<protein>
    <submittedName>
        <fullName evidence="9">MFS transporter</fullName>
    </submittedName>
</protein>
<keyword evidence="6 7" id="KW-0472">Membrane</keyword>
<feature type="transmembrane region" description="Helical" evidence="7">
    <location>
        <begin position="318"/>
        <end position="338"/>
    </location>
</feature>
<keyword evidence="3" id="KW-1003">Cell membrane</keyword>
<name>A0AAP2HQ79_9BURK</name>
<feature type="transmembrane region" description="Helical" evidence="7">
    <location>
        <begin position="130"/>
        <end position="151"/>
    </location>
</feature>
<evidence type="ECO:0000256" key="5">
    <source>
        <dbReference type="ARBA" id="ARBA00022989"/>
    </source>
</evidence>
<dbReference type="InterPro" id="IPR005828">
    <property type="entry name" value="MFS_sugar_transport-like"/>
</dbReference>
<dbReference type="InterPro" id="IPR005829">
    <property type="entry name" value="Sugar_transporter_CS"/>
</dbReference>
<comment type="subcellular location">
    <subcellularLocation>
        <location evidence="1">Cell membrane</location>
        <topology evidence="1">Multi-pass membrane protein</topology>
    </subcellularLocation>
</comment>
<feature type="transmembrane region" description="Helical" evidence="7">
    <location>
        <begin position="597"/>
        <end position="615"/>
    </location>
</feature>
<dbReference type="AlphaFoldDB" id="A0AAP2HQ79"/>
<evidence type="ECO:0000313" key="9">
    <source>
        <dbReference type="EMBL" id="MBU9360654.1"/>
    </source>
</evidence>
<reference evidence="9" key="1">
    <citation type="submission" date="2021-06" db="EMBL/GenBank/DDBJ databases">
        <title>A collection of bacterial strains from the Burkholderia cepacia Research Laboratory and Repository.</title>
        <authorList>
            <person name="Lipuma J."/>
            <person name="Spilker T."/>
        </authorList>
    </citation>
    <scope>NUCLEOTIDE SEQUENCE</scope>
    <source>
        <strain evidence="9">AU37435</strain>
    </source>
</reference>
<gene>
    <name evidence="9" type="ORF">KTE52_30485</name>
</gene>
<sequence>MDGATLSIAQTSCRFHVFVDDTTTCRFAPSSAPGGLRTHWHTCCKTHGIAHGEPRYMPNYKSETLVMRQSVSADSCAPPSSPPVAVPLSQAIWAASIGTAFEWYDFALYGSLAAVLAGKFFSGVDSKTAFLFALLTFGVGFTIRPLGALIFGRIGDRIGRKRTFVVTICMMGGATIGVGLLPTYESAGLWAPFTLIALRMLQGLAAGGEYTGALTYVAEHSPNRRRGFNVSWTTAAATVGLLLSFGAILLAREISGAGFGTWGWRMPFVGSIVMLAISLLLRLRMEESPVFKALLANKRISRAPLKETFLDPANVGRLLIAFLLCAGETGMYYVAALYPTFFLTQTLKVGPATVTTLVLLATIACLPVFPLAGWLCDRLGRKPVFTIGFVATAALIFPIFHGLAHFANPELSTAQAKAPITVTTDTSTCSWMFDPLGTRRFVSACDNAKRALAAAGVSYSIVDQSSARVDATTTIRVGRRSLSSIDTSRLDPAAAKQRSAQLASAVRDLLVEHGYPQQAGSARINAPMVWLLMVIFLSAAIVAVMPVGPALVEMFPTRIRYTSMSVPYNLAAGWVGGLLPTFVFAISTQTGNIFSGLWYPLGWTLIALVVLILFFRETRDVDISAAD</sequence>
<proteinExistence type="predicted"/>
<feature type="transmembrane region" description="Helical" evidence="7">
    <location>
        <begin position="196"/>
        <end position="218"/>
    </location>
</feature>
<dbReference type="EMBL" id="JAHPMX010000033">
    <property type="protein sequence ID" value="MBU9360654.1"/>
    <property type="molecule type" value="Genomic_DNA"/>
</dbReference>
<dbReference type="InterPro" id="IPR020846">
    <property type="entry name" value="MFS_dom"/>
</dbReference>
<dbReference type="GO" id="GO:0022857">
    <property type="term" value="F:transmembrane transporter activity"/>
    <property type="evidence" value="ECO:0007669"/>
    <property type="project" value="InterPro"/>
</dbReference>